<organism evidence="2 3">
    <name type="scientific">Rhodococcoides trifolii</name>
    <dbReference type="NCBI Taxonomy" id="908250"/>
    <lineage>
        <taxon>Bacteria</taxon>
        <taxon>Bacillati</taxon>
        <taxon>Actinomycetota</taxon>
        <taxon>Actinomycetes</taxon>
        <taxon>Mycobacteriales</taxon>
        <taxon>Nocardiaceae</taxon>
        <taxon>Rhodococcoides</taxon>
    </lineage>
</organism>
<feature type="domain" description="DUF222" evidence="1">
    <location>
        <begin position="38"/>
        <end position="294"/>
    </location>
</feature>
<keyword evidence="3" id="KW-1185">Reference proteome</keyword>
<dbReference type="Pfam" id="PF02720">
    <property type="entry name" value="DUF222"/>
    <property type="match status" value="1"/>
</dbReference>
<dbReference type="InterPro" id="IPR003870">
    <property type="entry name" value="DUF222"/>
</dbReference>
<dbReference type="EMBL" id="BMCU01000001">
    <property type="protein sequence ID" value="GGF96789.1"/>
    <property type="molecule type" value="Genomic_DNA"/>
</dbReference>
<gene>
    <name evidence="2" type="ORF">GCM10007304_08460</name>
</gene>
<name>A0A917CUV0_9NOCA</name>
<comment type="caution">
    <text evidence="2">The sequence shown here is derived from an EMBL/GenBank/DDBJ whole genome shotgun (WGS) entry which is preliminary data.</text>
</comment>
<sequence length="521" mass="57130">MQVSVETARAMLAGVADSDRAANIADAVRIDTIADYYEARTRWPERTVDSPDSTYIHNSVVAEMSAQLASTCPVIDGLLNLRWRMRPAVHDAFVAGDLPLTKVRVIANHISGVPAAVMNELDEDVVACARVLAPGPLGTEIDRLVRAMIPDWDEKARKLASEAEKKVRIIPMRHGLKKVIAVVDAAEGAELGQRMTDARRTLCHADSRTPGEKLSASFVAVMRGNSVACECGDEECPHRDSVTPTPSTNLTHITVDLETVLGLGSAAPYLHGYGPLDPDTAARLMADGTWQAIFLASRRFLDTLTGGEPYYGDTPGTAPDAYRSCDCTSTDAKRLRDIVFRAHDYEDADAEERAGAAAVVLGRTRKLRPGHQPRIHDDRDPVPVDPACRVVDYWTHRFRCEPEKCHAEYPDGHGGFATPPPGALTYAPGAALAEYVRGQHHTCVHPGCQVPSARCDLDHVVEFDHADPLLGGWTIGSNLRPLCRRHHNMKTDKHWDYEILPDGTIHARDSLGNDYFRPLRS</sequence>
<dbReference type="AlphaFoldDB" id="A0A917CUV0"/>
<dbReference type="Gene3D" id="1.10.30.50">
    <property type="match status" value="1"/>
</dbReference>
<evidence type="ECO:0000313" key="3">
    <source>
        <dbReference type="Proteomes" id="UP000654257"/>
    </source>
</evidence>
<protein>
    <recommendedName>
        <fullName evidence="1">DUF222 domain-containing protein</fullName>
    </recommendedName>
</protein>
<proteinExistence type="predicted"/>
<dbReference type="CDD" id="cd00085">
    <property type="entry name" value="HNHc"/>
    <property type="match status" value="1"/>
</dbReference>
<evidence type="ECO:0000259" key="1">
    <source>
        <dbReference type="Pfam" id="PF02720"/>
    </source>
</evidence>
<reference evidence="2" key="2">
    <citation type="submission" date="2020-09" db="EMBL/GenBank/DDBJ databases">
        <authorList>
            <person name="Sun Q."/>
            <person name="Sedlacek I."/>
        </authorList>
    </citation>
    <scope>NUCLEOTIDE SEQUENCE</scope>
    <source>
        <strain evidence="2">CCM 7905</strain>
    </source>
</reference>
<dbReference type="InterPro" id="IPR003615">
    <property type="entry name" value="HNH_nuc"/>
</dbReference>
<evidence type="ECO:0000313" key="2">
    <source>
        <dbReference type="EMBL" id="GGF96789.1"/>
    </source>
</evidence>
<reference evidence="2" key="1">
    <citation type="journal article" date="2014" name="Int. J. Syst. Evol. Microbiol.">
        <title>Complete genome sequence of Corynebacterium casei LMG S-19264T (=DSM 44701T), isolated from a smear-ripened cheese.</title>
        <authorList>
            <consortium name="US DOE Joint Genome Institute (JGI-PGF)"/>
            <person name="Walter F."/>
            <person name="Albersmeier A."/>
            <person name="Kalinowski J."/>
            <person name="Ruckert C."/>
        </authorList>
    </citation>
    <scope>NUCLEOTIDE SEQUENCE</scope>
    <source>
        <strain evidence="2">CCM 7905</strain>
    </source>
</reference>
<dbReference type="Proteomes" id="UP000654257">
    <property type="component" value="Unassembled WGS sequence"/>
</dbReference>
<accession>A0A917CUV0</accession>